<evidence type="ECO:0000259" key="1">
    <source>
        <dbReference type="Pfam" id="PF00583"/>
    </source>
</evidence>
<protein>
    <submittedName>
        <fullName evidence="2">GNAT family N-acetyltransferase</fullName>
    </submittedName>
</protein>
<keyword evidence="3" id="KW-1185">Reference proteome</keyword>
<accession>A0A6C0GIS7</accession>
<dbReference type="Pfam" id="PF00583">
    <property type="entry name" value="Acetyltransf_1"/>
    <property type="match status" value="1"/>
</dbReference>
<name>A0A6C0GIS7_9BACT</name>
<feature type="domain" description="N-acetyltransferase" evidence="1">
    <location>
        <begin position="56"/>
        <end position="162"/>
    </location>
</feature>
<dbReference type="Proteomes" id="UP000480178">
    <property type="component" value="Chromosome"/>
</dbReference>
<organism evidence="2 3">
    <name type="scientific">Rhodocytophaga rosea</name>
    <dbReference type="NCBI Taxonomy" id="2704465"/>
    <lineage>
        <taxon>Bacteria</taxon>
        <taxon>Pseudomonadati</taxon>
        <taxon>Bacteroidota</taxon>
        <taxon>Cytophagia</taxon>
        <taxon>Cytophagales</taxon>
        <taxon>Rhodocytophagaceae</taxon>
        <taxon>Rhodocytophaga</taxon>
    </lineage>
</organism>
<dbReference type="InterPro" id="IPR016181">
    <property type="entry name" value="Acyl_CoA_acyltransferase"/>
</dbReference>
<proteinExistence type="predicted"/>
<sequence length="187" mass="21265">MITYQPVSNDSELKQILALQQQNLAVNLSDEQIQTQGFVTVVHNLPLLQKMHLQAPSIIAKDEDTLAGYCLAMTKELKADVPVLVPMFDTLETLNFQDVPLKEAAYIAVGQVCVAAAYRGKGIFEGMYQAYKKEYSRQYSFAITEIAHRNKRSLQAHTKVGFQILLAYLSPDDNQIWEIVVWDWRQD</sequence>
<evidence type="ECO:0000313" key="3">
    <source>
        <dbReference type="Proteomes" id="UP000480178"/>
    </source>
</evidence>
<dbReference type="RefSeq" id="WP_162443859.1">
    <property type="nucleotide sequence ID" value="NZ_CP048222.1"/>
</dbReference>
<gene>
    <name evidence="2" type="ORF">GXP67_14910</name>
</gene>
<dbReference type="EMBL" id="CP048222">
    <property type="protein sequence ID" value="QHT67837.1"/>
    <property type="molecule type" value="Genomic_DNA"/>
</dbReference>
<dbReference type="KEGG" id="rhoz:GXP67_14910"/>
<evidence type="ECO:0000313" key="2">
    <source>
        <dbReference type="EMBL" id="QHT67837.1"/>
    </source>
</evidence>
<reference evidence="2 3" key="1">
    <citation type="submission" date="2020-01" db="EMBL/GenBank/DDBJ databases">
        <authorList>
            <person name="Kim M.K."/>
        </authorList>
    </citation>
    <scope>NUCLEOTIDE SEQUENCE [LARGE SCALE GENOMIC DNA]</scope>
    <source>
        <strain evidence="2 3">172606-1</strain>
    </source>
</reference>
<keyword evidence="2" id="KW-0808">Transferase</keyword>
<dbReference type="InterPro" id="IPR000182">
    <property type="entry name" value="GNAT_dom"/>
</dbReference>
<dbReference type="GO" id="GO:0016747">
    <property type="term" value="F:acyltransferase activity, transferring groups other than amino-acyl groups"/>
    <property type="evidence" value="ECO:0007669"/>
    <property type="project" value="InterPro"/>
</dbReference>
<dbReference type="Gene3D" id="3.40.630.30">
    <property type="match status" value="1"/>
</dbReference>
<dbReference type="SUPFAM" id="SSF55729">
    <property type="entry name" value="Acyl-CoA N-acyltransferases (Nat)"/>
    <property type="match status" value="1"/>
</dbReference>
<dbReference type="AlphaFoldDB" id="A0A6C0GIS7"/>